<comment type="catalytic activity">
    <reaction evidence="8">
        <text>ATP + H2O = ADP + phosphate + H(+)</text>
        <dbReference type="Rhea" id="RHEA:13065"/>
        <dbReference type="ChEBI" id="CHEBI:15377"/>
        <dbReference type="ChEBI" id="CHEBI:15378"/>
        <dbReference type="ChEBI" id="CHEBI:30616"/>
        <dbReference type="ChEBI" id="CHEBI:43474"/>
        <dbReference type="ChEBI" id="CHEBI:456216"/>
        <dbReference type="EC" id="3.6.4.13"/>
    </reaction>
</comment>
<dbReference type="PANTHER" id="PTHR18934:SF109">
    <property type="entry name" value="ATP-DEPENDENT RNA HELICASE DHX15 HOMOLOG"/>
    <property type="match status" value="1"/>
</dbReference>
<evidence type="ECO:0000256" key="8">
    <source>
        <dbReference type="ARBA" id="ARBA00047984"/>
    </source>
</evidence>
<evidence type="ECO:0000256" key="2">
    <source>
        <dbReference type="ARBA" id="ARBA00022664"/>
    </source>
</evidence>
<dbReference type="EMBL" id="HBEC01004376">
    <property type="protein sequence ID" value="CAD8281964.1"/>
    <property type="molecule type" value="Transcribed_RNA"/>
</dbReference>
<evidence type="ECO:0000259" key="9">
    <source>
        <dbReference type="SMART" id="SM00847"/>
    </source>
</evidence>
<proteinExistence type="predicted"/>
<dbReference type="GO" id="GO:0005524">
    <property type="term" value="F:ATP binding"/>
    <property type="evidence" value="ECO:0007669"/>
    <property type="project" value="UniProtKB-KW"/>
</dbReference>
<keyword evidence="6" id="KW-0067">ATP-binding</keyword>
<keyword evidence="5" id="KW-0347">Helicase</keyword>
<dbReference type="InterPro" id="IPR027417">
    <property type="entry name" value="P-loop_NTPase"/>
</dbReference>
<evidence type="ECO:0000256" key="7">
    <source>
        <dbReference type="ARBA" id="ARBA00023187"/>
    </source>
</evidence>
<dbReference type="AlphaFoldDB" id="A0A7R9V3M2"/>
<dbReference type="GO" id="GO:0003724">
    <property type="term" value="F:RNA helicase activity"/>
    <property type="evidence" value="ECO:0007669"/>
    <property type="project" value="UniProtKB-EC"/>
</dbReference>
<sequence>MPQVHFDFMDPPAPETLMRALELLNYLGAIDDDGELTLVGKTMSEFPLDPQLAKMLVASPEFRWVPCAACVASARSKLCPAALPRTRAMPQLRQTRQVFSLLLF</sequence>
<dbReference type="SUPFAM" id="SSF52540">
    <property type="entry name" value="P-loop containing nucleoside triphosphate hydrolases"/>
    <property type="match status" value="1"/>
</dbReference>
<evidence type="ECO:0000313" key="10">
    <source>
        <dbReference type="EMBL" id="CAD8281964.1"/>
    </source>
</evidence>
<dbReference type="Gene3D" id="1.20.120.1080">
    <property type="match status" value="1"/>
</dbReference>
<evidence type="ECO:0000256" key="3">
    <source>
        <dbReference type="ARBA" id="ARBA00022741"/>
    </source>
</evidence>
<protein>
    <recommendedName>
        <fullName evidence="1">RNA helicase</fullName>
        <ecNumber evidence="1">3.6.4.13</ecNumber>
    </recommendedName>
</protein>
<gene>
    <name evidence="10" type="ORF">CEUR00632_LOCUS1999</name>
</gene>
<dbReference type="SMART" id="SM00847">
    <property type="entry name" value="HA2"/>
    <property type="match status" value="1"/>
</dbReference>
<accession>A0A7R9V3M2</accession>
<keyword evidence="2" id="KW-0507">mRNA processing</keyword>
<keyword evidence="4" id="KW-0378">Hydrolase</keyword>
<dbReference type="GO" id="GO:0008380">
    <property type="term" value="P:RNA splicing"/>
    <property type="evidence" value="ECO:0007669"/>
    <property type="project" value="UniProtKB-KW"/>
</dbReference>
<dbReference type="GO" id="GO:0006397">
    <property type="term" value="P:mRNA processing"/>
    <property type="evidence" value="ECO:0007669"/>
    <property type="project" value="UniProtKB-KW"/>
</dbReference>
<organism evidence="10">
    <name type="scientific">Chlamydomonas euryale</name>
    <dbReference type="NCBI Taxonomy" id="1486919"/>
    <lineage>
        <taxon>Eukaryota</taxon>
        <taxon>Viridiplantae</taxon>
        <taxon>Chlorophyta</taxon>
        <taxon>core chlorophytes</taxon>
        <taxon>Chlorophyceae</taxon>
        <taxon>CS clade</taxon>
        <taxon>Chlamydomonadales</taxon>
        <taxon>Chlamydomonadaceae</taxon>
        <taxon>Chlamydomonas</taxon>
    </lineage>
</organism>
<keyword evidence="7" id="KW-0508">mRNA splicing</keyword>
<dbReference type="EC" id="3.6.4.13" evidence="1"/>
<name>A0A7R9V3M2_9CHLO</name>
<dbReference type="GO" id="GO:0003723">
    <property type="term" value="F:RNA binding"/>
    <property type="evidence" value="ECO:0007669"/>
    <property type="project" value="TreeGrafter"/>
</dbReference>
<dbReference type="InterPro" id="IPR048333">
    <property type="entry name" value="HA2_WH"/>
</dbReference>
<evidence type="ECO:0000256" key="6">
    <source>
        <dbReference type="ARBA" id="ARBA00022840"/>
    </source>
</evidence>
<evidence type="ECO:0000256" key="1">
    <source>
        <dbReference type="ARBA" id="ARBA00012552"/>
    </source>
</evidence>
<dbReference type="Pfam" id="PF04408">
    <property type="entry name" value="WHD_HA2"/>
    <property type="match status" value="1"/>
</dbReference>
<evidence type="ECO:0000256" key="5">
    <source>
        <dbReference type="ARBA" id="ARBA00022806"/>
    </source>
</evidence>
<dbReference type="InterPro" id="IPR007502">
    <property type="entry name" value="Helicase-assoc_dom"/>
</dbReference>
<dbReference type="PANTHER" id="PTHR18934">
    <property type="entry name" value="ATP-DEPENDENT RNA HELICASE"/>
    <property type="match status" value="1"/>
</dbReference>
<evidence type="ECO:0000256" key="4">
    <source>
        <dbReference type="ARBA" id="ARBA00022801"/>
    </source>
</evidence>
<keyword evidence="3" id="KW-0547">Nucleotide-binding</keyword>
<feature type="domain" description="Helicase-associated" evidence="9">
    <location>
        <begin position="19"/>
        <end position="104"/>
    </location>
</feature>
<reference evidence="10" key="1">
    <citation type="submission" date="2021-01" db="EMBL/GenBank/DDBJ databases">
        <authorList>
            <person name="Corre E."/>
            <person name="Pelletier E."/>
            <person name="Niang G."/>
            <person name="Scheremetjew M."/>
            <person name="Finn R."/>
            <person name="Kale V."/>
            <person name="Holt S."/>
            <person name="Cochrane G."/>
            <person name="Meng A."/>
            <person name="Brown T."/>
            <person name="Cohen L."/>
        </authorList>
    </citation>
    <scope>NUCLEOTIDE SEQUENCE</scope>
    <source>
        <strain evidence="10">CCMP219</strain>
    </source>
</reference>
<dbReference type="GO" id="GO:0016787">
    <property type="term" value="F:hydrolase activity"/>
    <property type="evidence" value="ECO:0007669"/>
    <property type="project" value="UniProtKB-KW"/>
</dbReference>